<sequence length="340" mass="38637">MRMTRPVLPGPFDGDKIQFHVHNTDVMCVLRHQMNPQMNHWSQTKLFFKKVIPKNQVVVVVGVVHNLTALSSICTKIVVRKWYGGCLNQDVWQRKLLPKESLNRCIWTGMGVLLREKLKMEILTCMVSFSLKVVNSGASRVVRIVLGKQPELENHVGVGGYDYPAFIPLNIKNGAYALLKRDTFTDGSVKCTMTSMTASEPVVSLAVSPFSKDSGNKYVFPPTLRAFSDWWVRLLLEEILWDKKYDMDLYRCKDVLSIFNLVEIHSVQRFDVLRIYAEVLLLLDSLVHGCGDHFGIQCLKKSCQGFNANKFINACLLQVLVIVYGFSVLRIHVEALLLSD</sequence>
<accession>A0ABQ5H9G9</accession>
<proteinExistence type="predicted"/>
<reference evidence="1" key="2">
    <citation type="submission" date="2022-01" db="EMBL/GenBank/DDBJ databases">
        <authorList>
            <person name="Yamashiro T."/>
            <person name="Shiraishi A."/>
            <person name="Satake H."/>
            <person name="Nakayama K."/>
        </authorList>
    </citation>
    <scope>NUCLEOTIDE SEQUENCE</scope>
</reference>
<comment type="caution">
    <text evidence="1">The sequence shown here is derived from an EMBL/GenBank/DDBJ whole genome shotgun (WGS) entry which is preliminary data.</text>
</comment>
<evidence type="ECO:0000313" key="1">
    <source>
        <dbReference type="EMBL" id="GJT84358.1"/>
    </source>
</evidence>
<dbReference type="Proteomes" id="UP001151760">
    <property type="component" value="Unassembled WGS sequence"/>
</dbReference>
<name>A0ABQ5H9G9_9ASTR</name>
<organism evidence="1 2">
    <name type="scientific">Tanacetum coccineum</name>
    <dbReference type="NCBI Taxonomy" id="301880"/>
    <lineage>
        <taxon>Eukaryota</taxon>
        <taxon>Viridiplantae</taxon>
        <taxon>Streptophyta</taxon>
        <taxon>Embryophyta</taxon>
        <taxon>Tracheophyta</taxon>
        <taxon>Spermatophyta</taxon>
        <taxon>Magnoliopsida</taxon>
        <taxon>eudicotyledons</taxon>
        <taxon>Gunneridae</taxon>
        <taxon>Pentapetalae</taxon>
        <taxon>asterids</taxon>
        <taxon>campanulids</taxon>
        <taxon>Asterales</taxon>
        <taxon>Asteraceae</taxon>
        <taxon>Asteroideae</taxon>
        <taxon>Anthemideae</taxon>
        <taxon>Anthemidinae</taxon>
        <taxon>Tanacetum</taxon>
    </lineage>
</organism>
<reference evidence="1" key="1">
    <citation type="journal article" date="2022" name="Int. J. Mol. Sci.">
        <title>Draft Genome of Tanacetum Coccineum: Genomic Comparison of Closely Related Tanacetum-Family Plants.</title>
        <authorList>
            <person name="Yamashiro T."/>
            <person name="Shiraishi A."/>
            <person name="Nakayama K."/>
            <person name="Satake H."/>
        </authorList>
    </citation>
    <scope>NUCLEOTIDE SEQUENCE</scope>
</reference>
<gene>
    <name evidence="1" type="ORF">Tco_1058700</name>
</gene>
<dbReference type="EMBL" id="BQNB010019351">
    <property type="protein sequence ID" value="GJT84358.1"/>
    <property type="molecule type" value="Genomic_DNA"/>
</dbReference>
<evidence type="ECO:0000313" key="2">
    <source>
        <dbReference type="Proteomes" id="UP001151760"/>
    </source>
</evidence>
<protein>
    <submittedName>
        <fullName evidence="1">Uncharacterized protein</fullName>
    </submittedName>
</protein>
<keyword evidence="2" id="KW-1185">Reference proteome</keyword>